<keyword evidence="2" id="KW-1133">Transmembrane helix</keyword>
<keyword evidence="2" id="KW-0812">Transmembrane</keyword>
<sequence>MTKMGELVLDELGKINETAVQVIEEMKERGWKEKHVGWVAWNAVVEVLGWVGRGIWGVDPMYIDRFSRLPVPRIVFSLLTLLWYLFRSAFSSLMSVLVVLMSSKRFFSGIPSVSVHNNDLESQPYTQPQFRYPSRQSTSQMPILPPQIPRLDPRLLHLYTRPRISRIPDRLCKPKSEVTSDRLGRG</sequence>
<keyword evidence="4" id="KW-1185">Reference proteome</keyword>
<dbReference type="AlphaFoldDB" id="A0A0C3G1T3"/>
<organism evidence="3 4">
    <name type="scientific">Piloderma croceum (strain F 1598)</name>
    <dbReference type="NCBI Taxonomy" id="765440"/>
    <lineage>
        <taxon>Eukaryota</taxon>
        <taxon>Fungi</taxon>
        <taxon>Dikarya</taxon>
        <taxon>Basidiomycota</taxon>
        <taxon>Agaricomycotina</taxon>
        <taxon>Agaricomycetes</taxon>
        <taxon>Agaricomycetidae</taxon>
        <taxon>Atheliales</taxon>
        <taxon>Atheliaceae</taxon>
        <taxon>Piloderma</taxon>
    </lineage>
</organism>
<evidence type="ECO:0000256" key="2">
    <source>
        <dbReference type="SAM" id="Phobius"/>
    </source>
</evidence>
<dbReference type="EMBL" id="KN832984">
    <property type="protein sequence ID" value="KIM85809.1"/>
    <property type="molecule type" value="Genomic_DNA"/>
</dbReference>
<evidence type="ECO:0000313" key="4">
    <source>
        <dbReference type="Proteomes" id="UP000054166"/>
    </source>
</evidence>
<proteinExistence type="predicted"/>
<feature type="region of interest" description="Disordered" evidence="1">
    <location>
        <begin position="121"/>
        <end position="140"/>
    </location>
</feature>
<gene>
    <name evidence="3" type="ORF">PILCRDRAFT_345752</name>
</gene>
<protein>
    <submittedName>
        <fullName evidence="3">Uncharacterized protein</fullName>
    </submittedName>
</protein>
<reference evidence="3 4" key="1">
    <citation type="submission" date="2014-04" db="EMBL/GenBank/DDBJ databases">
        <authorList>
            <consortium name="DOE Joint Genome Institute"/>
            <person name="Kuo A."/>
            <person name="Tarkka M."/>
            <person name="Buscot F."/>
            <person name="Kohler A."/>
            <person name="Nagy L.G."/>
            <person name="Floudas D."/>
            <person name="Copeland A."/>
            <person name="Barry K.W."/>
            <person name="Cichocki N."/>
            <person name="Veneault-Fourrey C."/>
            <person name="LaButti K."/>
            <person name="Lindquist E.A."/>
            <person name="Lipzen A."/>
            <person name="Lundell T."/>
            <person name="Morin E."/>
            <person name="Murat C."/>
            <person name="Sun H."/>
            <person name="Tunlid A."/>
            <person name="Henrissat B."/>
            <person name="Grigoriev I.V."/>
            <person name="Hibbett D.S."/>
            <person name="Martin F."/>
            <person name="Nordberg H.P."/>
            <person name="Cantor M.N."/>
            <person name="Hua S.X."/>
        </authorList>
    </citation>
    <scope>NUCLEOTIDE SEQUENCE [LARGE SCALE GENOMIC DNA]</scope>
    <source>
        <strain evidence="3 4">F 1598</strain>
    </source>
</reference>
<reference evidence="4" key="2">
    <citation type="submission" date="2015-01" db="EMBL/GenBank/DDBJ databases">
        <title>Evolutionary Origins and Diversification of the Mycorrhizal Mutualists.</title>
        <authorList>
            <consortium name="DOE Joint Genome Institute"/>
            <consortium name="Mycorrhizal Genomics Consortium"/>
            <person name="Kohler A."/>
            <person name="Kuo A."/>
            <person name="Nagy L.G."/>
            <person name="Floudas D."/>
            <person name="Copeland A."/>
            <person name="Barry K.W."/>
            <person name="Cichocki N."/>
            <person name="Veneault-Fourrey C."/>
            <person name="LaButti K."/>
            <person name="Lindquist E.A."/>
            <person name="Lipzen A."/>
            <person name="Lundell T."/>
            <person name="Morin E."/>
            <person name="Murat C."/>
            <person name="Riley R."/>
            <person name="Ohm R."/>
            <person name="Sun H."/>
            <person name="Tunlid A."/>
            <person name="Henrissat B."/>
            <person name="Grigoriev I.V."/>
            <person name="Hibbett D.S."/>
            <person name="Martin F."/>
        </authorList>
    </citation>
    <scope>NUCLEOTIDE SEQUENCE [LARGE SCALE GENOMIC DNA]</scope>
    <source>
        <strain evidence="4">F 1598</strain>
    </source>
</reference>
<accession>A0A0C3G1T3</accession>
<evidence type="ECO:0000256" key="1">
    <source>
        <dbReference type="SAM" id="MobiDB-lite"/>
    </source>
</evidence>
<dbReference type="InParanoid" id="A0A0C3G1T3"/>
<name>A0A0C3G1T3_PILCF</name>
<dbReference type="Proteomes" id="UP000054166">
    <property type="component" value="Unassembled WGS sequence"/>
</dbReference>
<feature type="transmembrane region" description="Helical" evidence="2">
    <location>
        <begin position="36"/>
        <end position="56"/>
    </location>
</feature>
<dbReference type="HOGENOM" id="CLU_1454932_0_0_1"/>
<evidence type="ECO:0000313" key="3">
    <source>
        <dbReference type="EMBL" id="KIM85809.1"/>
    </source>
</evidence>
<keyword evidence="2" id="KW-0472">Membrane</keyword>
<feature type="transmembrane region" description="Helical" evidence="2">
    <location>
        <begin position="76"/>
        <end position="100"/>
    </location>
</feature>